<keyword evidence="2" id="KW-1185">Reference proteome</keyword>
<dbReference type="EMBL" id="CP004885">
    <property type="protein sequence ID" value="AGX86860.1"/>
    <property type="molecule type" value="Genomic_DNA"/>
</dbReference>
<evidence type="ECO:0000313" key="1">
    <source>
        <dbReference type="EMBL" id="AGX86860.1"/>
    </source>
</evidence>
<dbReference type="HOGENOM" id="CLU_3005630_0_0_4"/>
<gene>
    <name evidence="1" type="ORF">Cenrod_0754</name>
</gene>
<dbReference type="KEGG" id="cbx:Cenrod_0754"/>
<dbReference type="Proteomes" id="UP000017184">
    <property type="component" value="Chromosome"/>
</dbReference>
<dbReference type="AlphaFoldDB" id="U5N6H1"/>
<reference evidence="1 2" key="1">
    <citation type="journal article" date="2013" name="Genome Biol.">
        <title>Genomic analysis reveals key aspects of prokaryotic symbiosis in the phototrophic consortium "Chlorochromatium aggregatum".</title>
        <authorList>
            <person name="Liu Z."/>
            <person name="Muller J."/>
            <person name="Li T."/>
            <person name="Alvey R.M."/>
            <person name="Vogl K."/>
            <person name="Frigaard N.U."/>
            <person name="Rockwell N.C."/>
            <person name="Boyd E.S."/>
            <person name="Tomsho L.P."/>
            <person name="Schuster S.C."/>
            <person name="Henke P."/>
            <person name="Rohde M."/>
            <person name="Overmann J."/>
            <person name="Bryant D.A."/>
        </authorList>
    </citation>
    <scope>NUCLEOTIDE SEQUENCE [LARGE SCALE GENOMIC DNA]</scope>
    <source>
        <strain evidence="1">CR</strain>
    </source>
</reference>
<sequence>MSIRASRAGLTATPITRYADPCGAEGAHLLLLERNPHVPWEQKLYHSEHHHTQAKQ</sequence>
<evidence type="ECO:0000313" key="2">
    <source>
        <dbReference type="Proteomes" id="UP000017184"/>
    </source>
</evidence>
<proteinExistence type="predicted"/>
<organism evidence="1 2">
    <name type="scientific">Candidatus Symbiobacter mobilis CR</name>
    <dbReference type="NCBI Taxonomy" id="946483"/>
    <lineage>
        <taxon>Bacteria</taxon>
        <taxon>Pseudomonadati</taxon>
        <taxon>Pseudomonadota</taxon>
        <taxon>Betaproteobacteria</taxon>
        <taxon>Burkholderiales</taxon>
        <taxon>Comamonadaceae</taxon>
    </lineage>
</organism>
<name>U5N6H1_9BURK</name>
<protein>
    <submittedName>
        <fullName evidence="1">Uncharacterized protein</fullName>
    </submittedName>
</protein>
<accession>U5N6H1</accession>
<dbReference type="eggNOG" id="COG1672">
    <property type="taxonomic scope" value="Bacteria"/>
</dbReference>